<feature type="compositionally biased region" description="Basic and acidic residues" evidence="4">
    <location>
        <begin position="231"/>
        <end position="247"/>
    </location>
</feature>
<dbReference type="Proteomes" id="UP001148018">
    <property type="component" value="Unassembled WGS sequence"/>
</dbReference>
<evidence type="ECO:0000256" key="2">
    <source>
        <dbReference type="ARBA" id="ARBA00022741"/>
    </source>
</evidence>
<dbReference type="GO" id="GO:0005525">
    <property type="term" value="F:GTP binding"/>
    <property type="evidence" value="ECO:0007669"/>
    <property type="project" value="UniProtKB-KW"/>
</dbReference>
<name>A0A9Q0E3R4_9TELE</name>
<dbReference type="PANTHER" id="PTHR10903:SF170">
    <property type="entry name" value="GTPASE IMAP FAMILY MEMBER 7"/>
    <property type="match status" value="1"/>
</dbReference>
<feature type="compositionally biased region" description="Basic and acidic residues" evidence="4">
    <location>
        <begin position="256"/>
        <end position="280"/>
    </location>
</feature>
<evidence type="ECO:0000259" key="5">
    <source>
        <dbReference type="PROSITE" id="PS51720"/>
    </source>
</evidence>
<gene>
    <name evidence="6" type="ORF">NHX12_031450</name>
</gene>
<dbReference type="FunFam" id="3.40.50.300:FF:000366">
    <property type="entry name" value="GTPase, IMAP family member 2"/>
    <property type="match status" value="1"/>
</dbReference>
<evidence type="ECO:0000256" key="4">
    <source>
        <dbReference type="SAM" id="MobiDB-lite"/>
    </source>
</evidence>
<evidence type="ECO:0000256" key="1">
    <source>
        <dbReference type="ARBA" id="ARBA00008535"/>
    </source>
</evidence>
<proteinExistence type="inferred from homology"/>
<dbReference type="Gene3D" id="3.40.50.300">
    <property type="entry name" value="P-loop containing nucleotide triphosphate hydrolases"/>
    <property type="match status" value="1"/>
</dbReference>
<keyword evidence="7" id="KW-1185">Reference proteome</keyword>
<dbReference type="PROSITE" id="PS51720">
    <property type="entry name" value="G_AIG1"/>
    <property type="match status" value="1"/>
</dbReference>
<protein>
    <recommendedName>
        <fullName evidence="5">AIG1-type G domain-containing protein</fullName>
    </recommendedName>
</protein>
<dbReference type="EMBL" id="JANIIK010000047">
    <property type="protein sequence ID" value="KAJ3600469.1"/>
    <property type="molecule type" value="Genomic_DNA"/>
</dbReference>
<dbReference type="AlphaFoldDB" id="A0A9Q0E3R4"/>
<dbReference type="PANTHER" id="PTHR10903">
    <property type="entry name" value="GTPASE, IMAP FAMILY MEMBER-RELATED"/>
    <property type="match status" value="1"/>
</dbReference>
<keyword evidence="3" id="KW-0342">GTP-binding</keyword>
<dbReference type="OrthoDB" id="5985928at2759"/>
<dbReference type="Pfam" id="PF04548">
    <property type="entry name" value="AIG1"/>
    <property type="match status" value="1"/>
</dbReference>
<organism evidence="6 7">
    <name type="scientific">Muraenolepis orangiensis</name>
    <name type="common">Patagonian moray cod</name>
    <dbReference type="NCBI Taxonomy" id="630683"/>
    <lineage>
        <taxon>Eukaryota</taxon>
        <taxon>Metazoa</taxon>
        <taxon>Chordata</taxon>
        <taxon>Craniata</taxon>
        <taxon>Vertebrata</taxon>
        <taxon>Euteleostomi</taxon>
        <taxon>Actinopterygii</taxon>
        <taxon>Neopterygii</taxon>
        <taxon>Teleostei</taxon>
        <taxon>Neoteleostei</taxon>
        <taxon>Acanthomorphata</taxon>
        <taxon>Zeiogadaria</taxon>
        <taxon>Gadariae</taxon>
        <taxon>Gadiformes</taxon>
        <taxon>Muraenolepidoidei</taxon>
        <taxon>Muraenolepididae</taxon>
        <taxon>Muraenolepis</taxon>
    </lineage>
</organism>
<evidence type="ECO:0000313" key="6">
    <source>
        <dbReference type="EMBL" id="KAJ3600469.1"/>
    </source>
</evidence>
<dbReference type="SUPFAM" id="SSF52540">
    <property type="entry name" value="P-loop containing nucleoside triphosphate hydrolases"/>
    <property type="match status" value="1"/>
</dbReference>
<dbReference type="InterPro" id="IPR027417">
    <property type="entry name" value="P-loop_NTPase"/>
</dbReference>
<feature type="region of interest" description="Disordered" evidence="4">
    <location>
        <begin position="231"/>
        <end position="280"/>
    </location>
</feature>
<dbReference type="InterPro" id="IPR045058">
    <property type="entry name" value="GIMA/IAN/Toc"/>
</dbReference>
<evidence type="ECO:0000313" key="7">
    <source>
        <dbReference type="Proteomes" id="UP001148018"/>
    </source>
</evidence>
<reference evidence="6" key="1">
    <citation type="submission" date="2022-07" db="EMBL/GenBank/DDBJ databases">
        <title>Chromosome-level genome of Muraenolepis orangiensis.</title>
        <authorList>
            <person name="Kim J."/>
        </authorList>
    </citation>
    <scope>NUCLEOTIDE SEQUENCE</scope>
    <source>
        <strain evidence="6">KU_S4_2022</strain>
        <tissue evidence="6">Muscle</tissue>
    </source>
</reference>
<dbReference type="InterPro" id="IPR006703">
    <property type="entry name" value="G_AIG1"/>
</dbReference>
<sequence length="568" mass="59067">MGENDPEEELRLILIGKTGSGKSASGNTILGRSHFLSKLSASSVTKDCQLGTSDYHGEEDQEEAGRSRRWKRRVVVVDLPGFGDTHQSQEQVITEVSRCVVLTAPGPHAFLLVVPLGRYTEEDNMAVTRTMAAVFGEVALRNHTVVLFTRGDDLEEPMEEYLANAPAGLKALIDRCGGRYHVLNNRTPSDVEQVHELLRKVEQLVGDSGGCYTNAMYLEAEAAIREEEEDRIMRGRGQKDGEEENKKMAKRRRHVLERSETADDGEEALRTQTEMEERRGGALGFLRERGERWREGWRRMSCSRPYAPPSSRRLWFSEVPLSPSVLRRVKVVVAAGLTGVVVGALCGAAVPLAAAAGASVVGNAAGLAAAQLAGASAGWAEAVGAVVAAASGKTAAGAAIGGLVGGSVGAVAGLEAASPEEGVHIALEQVGLIGVSAVGVAVGVGGVLGAGAVVGAAALPGAYAAVTDAGPALVRGVAVGEGPVVARAVAGTSRVVCADLGPSLVSGSWGGVGSRALATVAGVGQAAVAAVLTSGLVVKMFKEKVGSGIGTREASYSERRTYEIYWNK</sequence>
<keyword evidence="2" id="KW-0547">Nucleotide-binding</keyword>
<accession>A0A9Q0E3R4</accession>
<evidence type="ECO:0000256" key="3">
    <source>
        <dbReference type="ARBA" id="ARBA00023134"/>
    </source>
</evidence>
<feature type="domain" description="AIG1-type G" evidence="5">
    <location>
        <begin position="7"/>
        <end position="221"/>
    </location>
</feature>
<comment type="similarity">
    <text evidence="1">Belongs to the TRAFAC class TrmE-Era-EngA-EngB-Septin-like GTPase superfamily. AIG1/Toc34/Toc159-like paraseptin GTPase family. IAN subfamily.</text>
</comment>
<comment type="caution">
    <text evidence="6">The sequence shown here is derived from an EMBL/GenBank/DDBJ whole genome shotgun (WGS) entry which is preliminary data.</text>
</comment>
<dbReference type="CDD" id="cd01852">
    <property type="entry name" value="AIG1"/>
    <property type="match status" value="1"/>
</dbReference>